<evidence type="ECO:0000256" key="2">
    <source>
        <dbReference type="ARBA" id="ARBA00023125"/>
    </source>
</evidence>
<dbReference type="Gene3D" id="1.10.357.10">
    <property type="entry name" value="Tetracycline Repressor, domain 2"/>
    <property type="match status" value="1"/>
</dbReference>
<gene>
    <name evidence="6" type="ORF">D3F03_10165</name>
</gene>
<dbReference type="SUPFAM" id="SSF48498">
    <property type="entry name" value="Tetracyclin repressor-like, C-terminal domain"/>
    <property type="match status" value="1"/>
</dbReference>
<dbReference type="GO" id="GO:0003700">
    <property type="term" value="F:DNA-binding transcription factor activity"/>
    <property type="evidence" value="ECO:0007669"/>
    <property type="project" value="TreeGrafter"/>
</dbReference>
<evidence type="ECO:0000259" key="5">
    <source>
        <dbReference type="PROSITE" id="PS50977"/>
    </source>
</evidence>
<dbReference type="AlphaFoldDB" id="A0A398C6R2"/>
<keyword evidence="2 3" id="KW-0238">DNA-binding</keyword>
<dbReference type="PANTHER" id="PTHR30055:SF183">
    <property type="entry name" value="NUCLEOID OCCLUSION FACTOR SLMA"/>
    <property type="match status" value="1"/>
</dbReference>
<dbReference type="InterPro" id="IPR036271">
    <property type="entry name" value="Tet_transcr_reg_TetR-rel_C_sf"/>
</dbReference>
<dbReference type="InterPro" id="IPR041490">
    <property type="entry name" value="KstR2_TetR_C"/>
</dbReference>
<dbReference type="Pfam" id="PF17932">
    <property type="entry name" value="TetR_C_24"/>
    <property type="match status" value="1"/>
</dbReference>
<dbReference type="EMBL" id="QXJC01000003">
    <property type="protein sequence ID" value="RID98569.1"/>
    <property type="molecule type" value="Genomic_DNA"/>
</dbReference>
<dbReference type="OrthoDB" id="9798857at2"/>
<dbReference type="GO" id="GO:0000976">
    <property type="term" value="F:transcription cis-regulatory region binding"/>
    <property type="evidence" value="ECO:0007669"/>
    <property type="project" value="TreeGrafter"/>
</dbReference>
<dbReference type="InterPro" id="IPR050109">
    <property type="entry name" value="HTH-type_TetR-like_transc_reg"/>
</dbReference>
<accession>A0A398C6R2</accession>
<dbReference type="Pfam" id="PF00440">
    <property type="entry name" value="TetR_N"/>
    <property type="match status" value="1"/>
</dbReference>
<dbReference type="RefSeq" id="WP_119109235.1">
    <property type="nucleotide sequence ID" value="NZ_QXJC01000003.1"/>
</dbReference>
<dbReference type="SUPFAM" id="SSF46689">
    <property type="entry name" value="Homeodomain-like"/>
    <property type="match status" value="1"/>
</dbReference>
<dbReference type="PRINTS" id="PR00455">
    <property type="entry name" value="HTHTETR"/>
</dbReference>
<evidence type="ECO:0000313" key="7">
    <source>
        <dbReference type="Proteomes" id="UP000266302"/>
    </source>
</evidence>
<dbReference type="InterPro" id="IPR001647">
    <property type="entry name" value="HTH_TetR"/>
</dbReference>
<name>A0A398C6R2_9BURK</name>
<reference evidence="6 7" key="1">
    <citation type="submission" date="2018-09" db="EMBL/GenBank/DDBJ databases">
        <title>Draft genome of Simplicispira sp. NY-02.</title>
        <authorList>
            <person name="Im W.T."/>
        </authorList>
    </citation>
    <scope>NUCLEOTIDE SEQUENCE [LARGE SCALE GENOMIC DNA]</scope>
    <source>
        <strain evidence="6 7">NY-02</strain>
    </source>
</reference>
<feature type="compositionally biased region" description="Low complexity" evidence="4">
    <location>
        <begin position="1"/>
        <end position="14"/>
    </location>
</feature>
<evidence type="ECO:0000256" key="1">
    <source>
        <dbReference type="ARBA" id="ARBA00023054"/>
    </source>
</evidence>
<comment type="caution">
    <text evidence="6">The sequence shown here is derived from an EMBL/GenBank/DDBJ whole genome shotgun (WGS) entry which is preliminary data.</text>
</comment>
<evidence type="ECO:0000256" key="4">
    <source>
        <dbReference type="SAM" id="MobiDB-lite"/>
    </source>
</evidence>
<organism evidence="6 7">
    <name type="scientific">Simplicispira hankyongi</name>
    <dbReference type="NCBI Taxonomy" id="2315688"/>
    <lineage>
        <taxon>Bacteria</taxon>
        <taxon>Pseudomonadati</taxon>
        <taxon>Pseudomonadota</taxon>
        <taxon>Betaproteobacteria</taxon>
        <taxon>Burkholderiales</taxon>
        <taxon>Comamonadaceae</taxon>
        <taxon>Simplicispira</taxon>
    </lineage>
</organism>
<feature type="domain" description="HTH tetR-type" evidence="5">
    <location>
        <begin position="36"/>
        <end position="96"/>
    </location>
</feature>
<dbReference type="PROSITE" id="PS50977">
    <property type="entry name" value="HTH_TETR_2"/>
    <property type="match status" value="1"/>
</dbReference>
<keyword evidence="1" id="KW-0175">Coiled coil</keyword>
<evidence type="ECO:0000313" key="6">
    <source>
        <dbReference type="EMBL" id="RID98569.1"/>
    </source>
</evidence>
<keyword evidence="7" id="KW-1185">Reference proteome</keyword>
<protein>
    <submittedName>
        <fullName evidence="6">TetR/AcrR family transcriptional regulator</fullName>
    </submittedName>
</protein>
<proteinExistence type="predicted"/>
<dbReference type="Proteomes" id="UP000266302">
    <property type="component" value="Unassembled WGS sequence"/>
</dbReference>
<sequence length="224" mass="24547">MTKPQASSPRTAATPPAPSPRRRGRPPKSQADPDEGNRRRPLIEAAARLFRAKGFEGTSTRDIAAAAGMRSGSPFYHFDSKNALLYVVVQEGMAFAAQSQKDALARLPEGASPHAQLRSLVRQHFEVLHGPHADFIPVMLYEWRSLTSTQRQDIAATKDAYEACWTPVLEALHRQGALRADPATARLFILGALNWSVQWFNARGAHSLDALTDQALALFLGDVP</sequence>
<feature type="DNA-binding region" description="H-T-H motif" evidence="3">
    <location>
        <begin position="59"/>
        <end position="78"/>
    </location>
</feature>
<dbReference type="PANTHER" id="PTHR30055">
    <property type="entry name" value="HTH-TYPE TRANSCRIPTIONAL REGULATOR RUTR"/>
    <property type="match status" value="1"/>
</dbReference>
<evidence type="ECO:0000256" key="3">
    <source>
        <dbReference type="PROSITE-ProRule" id="PRU00335"/>
    </source>
</evidence>
<feature type="region of interest" description="Disordered" evidence="4">
    <location>
        <begin position="1"/>
        <end position="40"/>
    </location>
</feature>
<dbReference type="InterPro" id="IPR009057">
    <property type="entry name" value="Homeodomain-like_sf"/>
</dbReference>